<dbReference type="AlphaFoldDB" id="A0A9P6MQL3"/>
<name>A0A9P6MQL3_9FUNG</name>
<keyword evidence="2" id="KW-1185">Reference proteome</keyword>
<protein>
    <submittedName>
        <fullName evidence="1">Uncharacterized protein</fullName>
    </submittedName>
</protein>
<dbReference type="InterPro" id="IPR032675">
    <property type="entry name" value="LRR_dom_sf"/>
</dbReference>
<dbReference type="EMBL" id="JAAAID010001564">
    <property type="protein sequence ID" value="KAG0009520.1"/>
    <property type="molecule type" value="Genomic_DNA"/>
</dbReference>
<organism evidence="1 2">
    <name type="scientific">Entomortierella chlamydospora</name>
    <dbReference type="NCBI Taxonomy" id="101097"/>
    <lineage>
        <taxon>Eukaryota</taxon>
        <taxon>Fungi</taxon>
        <taxon>Fungi incertae sedis</taxon>
        <taxon>Mucoromycota</taxon>
        <taxon>Mortierellomycotina</taxon>
        <taxon>Mortierellomycetes</taxon>
        <taxon>Mortierellales</taxon>
        <taxon>Mortierellaceae</taxon>
        <taxon>Entomortierella</taxon>
    </lineage>
</organism>
<gene>
    <name evidence="1" type="ORF">BGZ80_002305</name>
</gene>
<reference evidence="1" key="1">
    <citation type="journal article" date="2020" name="Fungal Divers.">
        <title>Resolving the Mortierellaceae phylogeny through synthesis of multi-gene phylogenetics and phylogenomics.</title>
        <authorList>
            <person name="Vandepol N."/>
            <person name="Liber J."/>
            <person name="Desiro A."/>
            <person name="Na H."/>
            <person name="Kennedy M."/>
            <person name="Barry K."/>
            <person name="Grigoriev I.V."/>
            <person name="Miller A.N."/>
            <person name="O'Donnell K."/>
            <person name="Stajich J.E."/>
            <person name="Bonito G."/>
        </authorList>
    </citation>
    <scope>NUCLEOTIDE SEQUENCE</scope>
    <source>
        <strain evidence="1">NRRL 2769</strain>
    </source>
</reference>
<proteinExistence type="predicted"/>
<dbReference type="Gene3D" id="3.80.10.10">
    <property type="entry name" value="Ribonuclease Inhibitor"/>
    <property type="match status" value="1"/>
</dbReference>
<evidence type="ECO:0000313" key="1">
    <source>
        <dbReference type="EMBL" id="KAG0009520.1"/>
    </source>
</evidence>
<evidence type="ECO:0000313" key="2">
    <source>
        <dbReference type="Proteomes" id="UP000703661"/>
    </source>
</evidence>
<dbReference type="Proteomes" id="UP000703661">
    <property type="component" value="Unassembled WGS sequence"/>
</dbReference>
<dbReference type="SUPFAM" id="SSF52047">
    <property type="entry name" value="RNI-like"/>
    <property type="match status" value="1"/>
</dbReference>
<comment type="caution">
    <text evidence="1">The sequence shown here is derived from an EMBL/GenBank/DDBJ whole genome shotgun (WGS) entry which is preliminary data.</text>
</comment>
<accession>A0A9P6MQL3</accession>
<sequence length="444" mass="51602">MNEPVSPFDIPLIVDLIGGYLRKSDYANCILVSRDFYDKFQCLLWRDIEKRARPSQYKSKIPFNSAHAKALLGNSHHIRKLGIFGEGGAGLPENASLRKCSFERSDQGIKIGDYQEFFKVLSTHQSLTTLRLWDRCVGRSQSRTYRGLLQNLPQNLVSLDLEWTVRSQGELKQIPEWNATYPHIRSISLVLQFYGACWSETLEVIRLRRGATTEDLDIQLILSSCQNLKTFSVFINTSGRRDWRRPPAPGLTVQGYNESRWRPNDWVCLKLENLELAVLDNRTGLVWEYEDMDIDTKEPQERETASALELFYEQLGQLTKLQHLRLGWRTVVYSQLMSHLDLSIRNGLTHLKGLKDLRVLDVGFIPQLKIGQMEVEWMAANWPKLERLKGLFAKETVKYDRLNRMIEVDFQTAKDEIRQVDVDKANEQGYIQWLHKQRPDIIMT</sequence>